<proteinExistence type="predicted"/>
<dbReference type="AlphaFoldDB" id="A0A6A4H9S3"/>
<dbReference type="Proteomes" id="UP000799118">
    <property type="component" value="Unassembled WGS sequence"/>
</dbReference>
<reference evidence="1" key="1">
    <citation type="journal article" date="2019" name="Environ. Microbiol.">
        <title>Fungal ecological strategies reflected in gene transcription - a case study of two litter decomposers.</title>
        <authorList>
            <person name="Barbi F."/>
            <person name="Kohler A."/>
            <person name="Barry K."/>
            <person name="Baskaran P."/>
            <person name="Daum C."/>
            <person name="Fauchery L."/>
            <person name="Ihrmark K."/>
            <person name="Kuo A."/>
            <person name="LaButti K."/>
            <person name="Lipzen A."/>
            <person name="Morin E."/>
            <person name="Grigoriev I.V."/>
            <person name="Henrissat B."/>
            <person name="Lindahl B."/>
            <person name="Martin F."/>
        </authorList>
    </citation>
    <scope>NUCLEOTIDE SEQUENCE</scope>
    <source>
        <strain evidence="1">JB14</strain>
    </source>
</reference>
<evidence type="ECO:0000313" key="1">
    <source>
        <dbReference type="EMBL" id="KAE9394483.1"/>
    </source>
</evidence>
<organism evidence="1 2">
    <name type="scientific">Gymnopus androsaceus JB14</name>
    <dbReference type="NCBI Taxonomy" id="1447944"/>
    <lineage>
        <taxon>Eukaryota</taxon>
        <taxon>Fungi</taxon>
        <taxon>Dikarya</taxon>
        <taxon>Basidiomycota</taxon>
        <taxon>Agaricomycotina</taxon>
        <taxon>Agaricomycetes</taxon>
        <taxon>Agaricomycetidae</taxon>
        <taxon>Agaricales</taxon>
        <taxon>Marasmiineae</taxon>
        <taxon>Omphalotaceae</taxon>
        <taxon>Gymnopus</taxon>
    </lineage>
</organism>
<evidence type="ECO:0000313" key="2">
    <source>
        <dbReference type="Proteomes" id="UP000799118"/>
    </source>
</evidence>
<keyword evidence="2" id="KW-1185">Reference proteome</keyword>
<gene>
    <name evidence="1" type="ORF">BT96DRAFT_998488</name>
</gene>
<dbReference type="EMBL" id="ML769549">
    <property type="protein sequence ID" value="KAE9394483.1"/>
    <property type="molecule type" value="Genomic_DNA"/>
</dbReference>
<accession>A0A6A4H9S3</accession>
<sequence length="107" mass="12491">MTYITSSTSFLPMPDSSMCESRLSLYQGRRRLGIRCKEQTWDGQSKIVAASHFGAPKQSFLDTHRLESEEQFDRVLEVMEKEWDAWPSTEGLWHWTVAYAQKREVDS</sequence>
<protein>
    <submittedName>
        <fullName evidence="1">Uncharacterized protein</fullName>
    </submittedName>
</protein>
<name>A0A6A4H9S3_9AGAR</name>
<dbReference type="OrthoDB" id="184880at2759"/>